<reference evidence="2" key="1">
    <citation type="journal article" date="2022" name="Int. J. Mol. Sci.">
        <title>Draft Genome of Tanacetum Coccineum: Genomic Comparison of Closely Related Tanacetum-Family Plants.</title>
        <authorList>
            <person name="Yamashiro T."/>
            <person name="Shiraishi A."/>
            <person name="Nakayama K."/>
            <person name="Satake H."/>
        </authorList>
    </citation>
    <scope>NUCLEOTIDE SEQUENCE</scope>
</reference>
<accession>A0ABQ5J3V5</accession>
<dbReference type="Proteomes" id="UP001151760">
    <property type="component" value="Unassembled WGS sequence"/>
</dbReference>
<proteinExistence type="predicted"/>
<feature type="region of interest" description="Disordered" evidence="1">
    <location>
        <begin position="120"/>
        <end position="157"/>
    </location>
</feature>
<reference evidence="2" key="2">
    <citation type="submission" date="2022-01" db="EMBL/GenBank/DDBJ databases">
        <authorList>
            <person name="Yamashiro T."/>
            <person name="Shiraishi A."/>
            <person name="Satake H."/>
            <person name="Nakayama K."/>
        </authorList>
    </citation>
    <scope>NUCLEOTIDE SEQUENCE</scope>
</reference>
<evidence type="ECO:0000313" key="2">
    <source>
        <dbReference type="EMBL" id="GJU06816.1"/>
    </source>
</evidence>
<dbReference type="EMBL" id="BQNB010021478">
    <property type="protein sequence ID" value="GJU06816.1"/>
    <property type="molecule type" value="Genomic_DNA"/>
</dbReference>
<sequence length="372" mass="43304">METTQAQQKALDDALVAPDNPNTLIFQETHSKIDEILHEVVPQIAKNAINDLIEYNLKPCIANTIIEDRDAFRSEVPALVSQEFNAHTPAIIEELFKNRANDIVLQEALRRKFEKSSPSITSCMENDFHSQHDEHQEDDAPPEGEKRVKRKDNVIDEDEVIPKDETPELIAEFHNIDKRVPTIFVHARMEATLRDTLSNQYRNIEEYAYHLEQSTNFMENQIVWESRQQDIPRIVPKTPIFYGPQRNPNEPPRCCVIWEKVCDFQLGIKSYQIKVNLTAPTLTFSGIEEHAPYSILDEPNTGLNYLNNEDKKRLMYLVEIVKFYDATLEKVLKGVKLRMFESKFFKKLKMLGDLDQDIMKAYEREISMRLSH</sequence>
<feature type="compositionally biased region" description="Basic and acidic residues" evidence="1">
    <location>
        <begin position="126"/>
        <end position="135"/>
    </location>
</feature>
<comment type="caution">
    <text evidence="2">The sequence shown here is derived from an EMBL/GenBank/DDBJ whole genome shotgun (WGS) entry which is preliminary data.</text>
</comment>
<feature type="compositionally biased region" description="Basic and acidic residues" evidence="1">
    <location>
        <begin position="143"/>
        <end position="157"/>
    </location>
</feature>
<protein>
    <submittedName>
        <fullName evidence="2">Uncharacterized protein</fullName>
    </submittedName>
</protein>
<organism evidence="2 3">
    <name type="scientific">Tanacetum coccineum</name>
    <dbReference type="NCBI Taxonomy" id="301880"/>
    <lineage>
        <taxon>Eukaryota</taxon>
        <taxon>Viridiplantae</taxon>
        <taxon>Streptophyta</taxon>
        <taxon>Embryophyta</taxon>
        <taxon>Tracheophyta</taxon>
        <taxon>Spermatophyta</taxon>
        <taxon>Magnoliopsida</taxon>
        <taxon>eudicotyledons</taxon>
        <taxon>Gunneridae</taxon>
        <taxon>Pentapetalae</taxon>
        <taxon>asterids</taxon>
        <taxon>campanulids</taxon>
        <taxon>Asterales</taxon>
        <taxon>Asteraceae</taxon>
        <taxon>Asteroideae</taxon>
        <taxon>Anthemideae</taxon>
        <taxon>Anthemidinae</taxon>
        <taxon>Tanacetum</taxon>
    </lineage>
</organism>
<gene>
    <name evidence="2" type="ORF">Tco_1123246</name>
</gene>
<evidence type="ECO:0000256" key="1">
    <source>
        <dbReference type="SAM" id="MobiDB-lite"/>
    </source>
</evidence>
<keyword evidence="3" id="KW-1185">Reference proteome</keyword>
<evidence type="ECO:0000313" key="3">
    <source>
        <dbReference type="Proteomes" id="UP001151760"/>
    </source>
</evidence>
<name>A0ABQ5J3V5_9ASTR</name>